<dbReference type="Ensembl" id="ENSLOCT00000020409.1">
    <property type="protein sequence ID" value="ENSLOCP00000020374.1"/>
    <property type="gene ID" value="ENSLOCG00000016496.1"/>
</dbReference>
<dbReference type="GeneID" id="102698392"/>
<dbReference type="InParanoid" id="W5NIB5"/>
<reference evidence="7" key="1">
    <citation type="submission" date="2011-12" db="EMBL/GenBank/DDBJ databases">
        <title>The Draft Genome of Lepisosteus oculatus.</title>
        <authorList>
            <consortium name="The Broad Institute Genome Assembly &amp; Analysis Group"/>
            <consortium name="Computational R&amp;D Group"/>
            <consortium name="and Sequencing Platform"/>
            <person name="Di Palma F."/>
            <person name="Alfoldi J."/>
            <person name="Johnson J."/>
            <person name="Berlin A."/>
            <person name="Gnerre S."/>
            <person name="Jaffe D."/>
            <person name="MacCallum I."/>
            <person name="Young S."/>
            <person name="Walker B.J."/>
            <person name="Lander E.S."/>
            <person name="Lindblad-Toh K."/>
        </authorList>
    </citation>
    <scope>NUCLEOTIDE SEQUENCE [LARGE SCALE GENOMIC DNA]</scope>
</reference>
<keyword evidence="3" id="KW-0342">GTP-binding</keyword>
<dbReference type="InterPro" id="IPR045058">
    <property type="entry name" value="GIMA/IAN/Toc"/>
</dbReference>
<dbReference type="EMBL" id="AHAT01009123">
    <property type="status" value="NOT_ANNOTATED_CDS"/>
    <property type="molecule type" value="Genomic_DNA"/>
</dbReference>
<dbReference type="GO" id="GO:0003924">
    <property type="term" value="F:GTPase activity"/>
    <property type="evidence" value="ECO:0000318"/>
    <property type="project" value="GO_Central"/>
</dbReference>
<dbReference type="InterPro" id="IPR027417">
    <property type="entry name" value="P-loop_NTPase"/>
</dbReference>
<protein>
    <submittedName>
        <fullName evidence="6">GTPase IMAP family member 4-like</fullName>
    </submittedName>
</protein>
<keyword evidence="7" id="KW-1185">Reference proteome</keyword>
<evidence type="ECO:0000256" key="4">
    <source>
        <dbReference type="SAM" id="MobiDB-lite"/>
    </source>
</evidence>
<dbReference type="RefSeq" id="XP_015204809.1">
    <property type="nucleotide sequence ID" value="XM_015349323.2"/>
</dbReference>
<dbReference type="PROSITE" id="PS51720">
    <property type="entry name" value="G_AIG1"/>
    <property type="match status" value="1"/>
</dbReference>
<evidence type="ECO:0000256" key="3">
    <source>
        <dbReference type="ARBA" id="ARBA00023134"/>
    </source>
</evidence>
<proteinExistence type="inferred from homology"/>
<dbReference type="OMA" id="DPCERIQ"/>
<organism evidence="6 7">
    <name type="scientific">Lepisosteus oculatus</name>
    <name type="common">Spotted gar</name>
    <dbReference type="NCBI Taxonomy" id="7918"/>
    <lineage>
        <taxon>Eukaryota</taxon>
        <taxon>Metazoa</taxon>
        <taxon>Chordata</taxon>
        <taxon>Craniata</taxon>
        <taxon>Vertebrata</taxon>
        <taxon>Euteleostomi</taxon>
        <taxon>Actinopterygii</taxon>
        <taxon>Neopterygii</taxon>
        <taxon>Holostei</taxon>
        <taxon>Semionotiformes</taxon>
        <taxon>Lepisosteidae</taxon>
        <taxon>Lepisosteus</taxon>
    </lineage>
</organism>
<dbReference type="GO" id="GO:0005525">
    <property type="term" value="F:GTP binding"/>
    <property type="evidence" value="ECO:0007669"/>
    <property type="project" value="UniProtKB-KW"/>
</dbReference>
<dbReference type="InterPro" id="IPR006703">
    <property type="entry name" value="G_AIG1"/>
</dbReference>
<dbReference type="AlphaFoldDB" id="W5NIB5"/>
<dbReference type="HOGENOM" id="CLU_010468_0_3_1"/>
<dbReference type="Bgee" id="ENSLOCG00000016496">
    <property type="expression patterns" value="Expressed in intestine and 9 other cell types or tissues"/>
</dbReference>
<evidence type="ECO:0000313" key="6">
    <source>
        <dbReference type="Ensembl" id="ENSLOCP00000020374.1"/>
    </source>
</evidence>
<evidence type="ECO:0000256" key="2">
    <source>
        <dbReference type="ARBA" id="ARBA00022741"/>
    </source>
</evidence>
<dbReference type="Proteomes" id="UP000018468">
    <property type="component" value="Linkage group LG1"/>
</dbReference>
<evidence type="ECO:0000259" key="5">
    <source>
        <dbReference type="PROSITE" id="PS51720"/>
    </source>
</evidence>
<name>W5NIB5_LEPOC</name>
<reference evidence="6" key="3">
    <citation type="submission" date="2025-09" db="UniProtKB">
        <authorList>
            <consortium name="Ensembl"/>
        </authorList>
    </citation>
    <scope>IDENTIFICATION</scope>
</reference>
<dbReference type="SUPFAM" id="SSF52540">
    <property type="entry name" value="P-loop containing nucleoside triphosphate hydrolases"/>
    <property type="match status" value="1"/>
</dbReference>
<feature type="domain" description="AIG1-type G" evidence="5">
    <location>
        <begin position="23"/>
        <end position="220"/>
    </location>
</feature>
<dbReference type="GeneTree" id="ENSGT00940000162556"/>
<keyword evidence="2" id="KW-0547">Nucleotide-binding</keyword>
<comment type="similarity">
    <text evidence="1">Belongs to the TRAFAC class TrmE-Era-EngA-EngB-Septin-like GTPase superfamily. AIG1/Toc34/Toc159-like paraseptin GTPase family. IAN subfamily.</text>
</comment>
<reference evidence="6" key="2">
    <citation type="submission" date="2025-08" db="UniProtKB">
        <authorList>
            <consortium name="Ensembl"/>
        </authorList>
    </citation>
    <scope>IDENTIFICATION</scope>
</reference>
<dbReference type="Pfam" id="PF04548">
    <property type="entry name" value="AIG1"/>
    <property type="match status" value="1"/>
</dbReference>
<evidence type="ECO:0000256" key="1">
    <source>
        <dbReference type="ARBA" id="ARBA00008535"/>
    </source>
</evidence>
<dbReference type="PANTHER" id="PTHR10903">
    <property type="entry name" value="GTPASE, IMAP FAMILY MEMBER-RELATED"/>
    <property type="match status" value="1"/>
</dbReference>
<feature type="compositionally biased region" description="Basic and acidic residues" evidence="4">
    <location>
        <begin position="325"/>
        <end position="342"/>
    </location>
</feature>
<dbReference type="PANTHER" id="PTHR10903:SF107">
    <property type="entry name" value="GTPASE IMAP FAMILY MEMBER 4-LIKE-RELATED"/>
    <property type="match status" value="1"/>
</dbReference>
<sequence>MASGSTTQDPCERIQEMVKEESVSELKVVLLGLKQAGKSSAINTLLGGEGVESEREIVGEKRQGKIRGKLVTLIDTPGWEWDSEKVNSEIKEEIMRSVSLCSPGPHAFLLVIPVVSFKDSHRKAVEEHMHLLSERVWTHTIVLFTYGDKLRDLSIEQHIMKEGEGLQGLVAKCGNRYHVLNNKNISDHAQVTVLLQKIEEMVAEKEGEAFISEEVLQEVERRLQQQKEMLEQRKDEMEEEIKLRYEEKQKAIEEELRHRYEDELRKREEEMKRKLQEERDRKEHELKEKNLMEKELEKKVETSRHSIKRRNSMDNIPPKMSGDADPGKSTEETPVRYESEDK</sequence>
<feature type="region of interest" description="Disordered" evidence="4">
    <location>
        <begin position="264"/>
        <end position="342"/>
    </location>
</feature>
<dbReference type="Gene3D" id="3.40.50.300">
    <property type="entry name" value="P-loop containing nucleotide triphosphate hydrolases"/>
    <property type="match status" value="1"/>
</dbReference>
<accession>W5NIB5</accession>
<dbReference type="FunFam" id="3.40.50.300:FF:002274">
    <property type="entry name" value="Si:dkeyp-69e1.8"/>
    <property type="match status" value="1"/>
</dbReference>
<feature type="compositionally biased region" description="Basic and acidic residues" evidence="4">
    <location>
        <begin position="264"/>
        <end position="304"/>
    </location>
</feature>
<dbReference type="OrthoDB" id="8954335at2759"/>
<evidence type="ECO:0000313" key="7">
    <source>
        <dbReference type="Proteomes" id="UP000018468"/>
    </source>
</evidence>